<name>Q53RA8_ORYSJ</name>
<reference evidence="4" key="3">
    <citation type="submission" date="2005-04" db="EMBL/GenBank/DDBJ databases">
        <authorList>
            <person name="Buell R."/>
        </authorList>
    </citation>
    <scope>NUCLEOTIDE SEQUENCE</scope>
</reference>
<reference evidence="5" key="6">
    <citation type="journal article" date="2008" name="Nucleic Acids Res.">
        <title>The rice annotation project database (RAP-DB): 2008 update.</title>
        <authorList>
            <consortium name="The rice annotation project (RAP)"/>
        </authorList>
    </citation>
    <scope>GENOME REANNOTATION</scope>
    <source>
        <strain evidence="5">cv. Nipponbare</strain>
    </source>
</reference>
<organism evidence="4 5">
    <name type="scientific">Oryza sativa subsp. japonica</name>
    <name type="common">Rice</name>
    <dbReference type="NCBI Taxonomy" id="39947"/>
    <lineage>
        <taxon>Eukaryota</taxon>
        <taxon>Viridiplantae</taxon>
        <taxon>Streptophyta</taxon>
        <taxon>Embryophyta</taxon>
        <taxon>Tracheophyta</taxon>
        <taxon>Spermatophyta</taxon>
        <taxon>Magnoliopsida</taxon>
        <taxon>Liliopsida</taxon>
        <taxon>Poales</taxon>
        <taxon>Poaceae</taxon>
        <taxon>BOP clade</taxon>
        <taxon>Oryzoideae</taxon>
        <taxon>Oryzeae</taxon>
        <taxon>Oryzinae</taxon>
        <taxon>Oryza</taxon>
        <taxon>Oryza sativa</taxon>
    </lineage>
</organism>
<accession>Q53RA8</accession>
<reference evidence="3" key="4">
    <citation type="submission" date="2006-01" db="EMBL/GenBank/DDBJ databases">
        <title>Oryza sativa chromosome 3 BAC OSJNBb0017F17 genomic sequence.</title>
        <authorList>
            <person name="Buell C.R."/>
            <person name="Yuan Q."/>
            <person name="Ouyang S."/>
            <person name="Liu J."/>
            <person name="Gansberger K."/>
            <person name="Jones K.M."/>
            <person name="Overton II L.L."/>
            <person name="Tsitrin T."/>
            <person name="Kim M.M."/>
            <person name="Bera J.J."/>
            <person name="Jin S.S."/>
            <person name="Fadrosh D.W."/>
            <person name="Tallon L.J."/>
            <person name="Koo H."/>
            <person name="Zismann V."/>
            <person name="Hsiao J."/>
            <person name="Blunt S."/>
            <person name="Vanaken S.S."/>
            <person name="Riedmuller S.B."/>
            <person name="Utterback T.T."/>
            <person name="Feldblyum T.V."/>
            <person name="Yang Q.Q."/>
            <person name="Haas B.J."/>
            <person name="Suh B.B."/>
            <person name="Peterson J.J."/>
            <person name="Quackenbush J."/>
            <person name="White O."/>
            <person name="Salzberg S.L."/>
            <person name="Fraser C.M."/>
        </authorList>
    </citation>
    <scope>NUCLEOTIDE SEQUENCE</scope>
</reference>
<evidence type="ECO:0000256" key="2">
    <source>
        <dbReference type="SAM" id="SignalP"/>
    </source>
</evidence>
<evidence type="ECO:0000256" key="1">
    <source>
        <dbReference type="SAM" id="MobiDB-lite"/>
    </source>
</evidence>
<feature type="region of interest" description="Disordered" evidence="1">
    <location>
        <begin position="194"/>
        <end position="215"/>
    </location>
</feature>
<protein>
    <submittedName>
        <fullName evidence="4">Uncharacterized protein</fullName>
    </submittedName>
</protein>
<reference evidence="3" key="1">
    <citation type="submission" date="2003-02" db="EMBL/GenBank/DDBJ databases">
        <authorList>
            <person name="Buell R."/>
            <person name="Liu J."/>
            <person name="Childs K."/>
            <person name="Zaborsky J."/>
            <person name="Tallon L."/>
            <person name="Wirtz U."/>
            <person name="Wei F."/>
            <person name="Kuang H."/>
            <person name="Zhang P."/>
            <person name="Marano M."/>
            <person name="Baker B."/>
        </authorList>
    </citation>
    <scope>NUCLEOTIDE SEQUENCE</scope>
</reference>
<reference evidence="4" key="5">
    <citation type="submission" date="2006-11" db="EMBL/GenBank/DDBJ databases">
        <title>.</title>
        <authorList>
            <person name="Buell C."/>
            <person name="Yuan Q."/>
            <person name="Ouyang S."/>
            <person name="Liu J."/>
            <person name="Wang A."/>
            <person name="Maiti R."/>
            <person name="Lin H."/>
            <person name="Zhu W."/>
            <person name="Hamilton J."/>
            <person name="Jones K."/>
            <person name="Tallon L."/>
            <person name="Feldblyum T."/>
            <person name="Tsitrin T."/>
            <person name="Bera J."/>
            <person name="Kim M."/>
            <person name="Jin S."/>
            <person name="Fadrosh D."/>
            <person name="Vuong H."/>
            <person name="Overton II L."/>
            <person name="Reardon M."/>
            <person name="Weaver B."/>
            <person name="Johri S."/>
            <person name="Lewis M."/>
            <person name="Utterback T."/>
            <person name="Van Aken S."/>
            <person name="Wortman J."/>
            <person name="Haas B."/>
            <person name="Koo H."/>
            <person name="Zismann V."/>
            <person name="Hsiao J."/>
            <person name="Iobst S."/>
            <person name="de Vazeilles A."/>
            <person name="White O."/>
            <person name="Salzberg S."/>
            <person name="Fraser C."/>
        </authorList>
    </citation>
    <scope>NUCLEOTIDE SEQUENCE</scope>
</reference>
<reference evidence="5" key="2">
    <citation type="journal article" date="2005" name="Nature">
        <title>The map-based sequence of the rice genome.</title>
        <authorList>
            <consortium name="International rice genome sequencing project (IRGSP)"/>
            <person name="Matsumoto T."/>
            <person name="Wu J."/>
            <person name="Kanamori H."/>
            <person name="Katayose Y."/>
            <person name="Fujisawa M."/>
            <person name="Namiki N."/>
            <person name="Mizuno H."/>
            <person name="Yamamoto K."/>
            <person name="Antonio B.A."/>
            <person name="Baba T."/>
            <person name="Sakata K."/>
            <person name="Nagamura Y."/>
            <person name="Aoki H."/>
            <person name="Arikawa K."/>
            <person name="Arita K."/>
            <person name="Bito T."/>
            <person name="Chiden Y."/>
            <person name="Fujitsuka N."/>
            <person name="Fukunaka R."/>
            <person name="Hamada M."/>
            <person name="Harada C."/>
            <person name="Hayashi A."/>
            <person name="Hijishita S."/>
            <person name="Honda M."/>
            <person name="Hosokawa S."/>
            <person name="Ichikawa Y."/>
            <person name="Idonuma A."/>
            <person name="Iijima M."/>
            <person name="Ikeda M."/>
            <person name="Ikeno M."/>
            <person name="Ito K."/>
            <person name="Ito S."/>
            <person name="Ito T."/>
            <person name="Ito Y."/>
            <person name="Ito Y."/>
            <person name="Iwabuchi A."/>
            <person name="Kamiya K."/>
            <person name="Karasawa W."/>
            <person name="Kurita K."/>
            <person name="Katagiri S."/>
            <person name="Kikuta A."/>
            <person name="Kobayashi H."/>
            <person name="Kobayashi N."/>
            <person name="Machita K."/>
            <person name="Maehara T."/>
            <person name="Masukawa M."/>
            <person name="Mizubayashi T."/>
            <person name="Mukai Y."/>
            <person name="Nagasaki H."/>
            <person name="Nagata Y."/>
            <person name="Naito S."/>
            <person name="Nakashima M."/>
            <person name="Nakama Y."/>
            <person name="Nakamichi Y."/>
            <person name="Nakamura M."/>
            <person name="Meguro A."/>
            <person name="Negishi M."/>
            <person name="Ohta I."/>
            <person name="Ohta T."/>
            <person name="Okamoto M."/>
            <person name="Ono N."/>
            <person name="Saji S."/>
            <person name="Sakaguchi M."/>
            <person name="Sakai K."/>
            <person name="Shibata M."/>
            <person name="Shimokawa T."/>
            <person name="Song J."/>
            <person name="Takazaki Y."/>
            <person name="Terasawa K."/>
            <person name="Tsugane M."/>
            <person name="Tsuji K."/>
            <person name="Ueda S."/>
            <person name="Waki K."/>
            <person name="Yamagata H."/>
            <person name="Yamamoto M."/>
            <person name="Yamamoto S."/>
            <person name="Yamane H."/>
            <person name="Yoshiki S."/>
            <person name="Yoshihara R."/>
            <person name="Yukawa K."/>
            <person name="Zhong H."/>
            <person name="Yano M."/>
            <person name="Yuan Q."/>
            <person name="Ouyang S."/>
            <person name="Liu J."/>
            <person name="Jones K.M."/>
            <person name="Gansberger K."/>
            <person name="Moffat K."/>
            <person name="Hill J."/>
            <person name="Bera J."/>
            <person name="Fadrosh D."/>
            <person name="Jin S."/>
            <person name="Johri S."/>
            <person name="Kim M."/>
            <person name="Overton L."/>
            <person name="Reardon M."/>
            <person name="Tsitrin T."/>
            <person name="Vuong H."/>
            <person name="Weaver B."/>
            <person name="Ciecko A."/>
            <person name="Tallon L."/>
            <person name="Jackson J."/>
            <person name="Pai G."/>
            <person name="Aken S.V."/>
            <person name="Utterback T."/>
            <person name="Reidmuller S."/>
            <person name="Feldblyum T."/>
            <person name="Hsiao J."/>
            <person name="Zismann V."/>
            <person name="Iobst S."/>
            <person name="de Vazeille A.R."/>
            <person name="Buell C.R."/>
            <person name="Ying K."/>
            <person name="Li Y."/>
            <person name="Lu T."/>
            <person name="Huang Y."/>
            <person name="Zhao Q."/>
            <person name="Feng Q."/>
            <person name="Zhang L."/>
            <person name="Zhu J."/>
            <person name="Weng Q."/>
            <person name="Mu J."/>
            <person name="Lu Y."/>
            <person name="Fan D."/>
            <person name="Liu Y."/>
            <person name="Guan J."/>
            <person name="Zhang Y."/>
            <person name="Yu S."/>
            <person name="Liu X."/>
            <person name="Zhang Y."/>
            <person name="Hong G."/>
            <person name="Han B."/>
            <person name="Choisne N."/>
            <person name="Demange N."/>
            <person name="Orjeda G."/>
            <person name="Samain S."/>
            <person name="Cattolico L."/>
            <person name="Pelletier E."/>
            <person name="Couloux A."/>
            <person name="Segurens B."/>
            <person name="Wincker P."/>
            <person name="D'Hont A."/>
            <person name="Scarpelli C."/>
            <person name="Weissenbach J."/>
            <person name="Salanoubat M."/>
            <person name="Quetier F."/>
            <person name="Yu Y."/>
            <person name="Kim H.R."/>
            <person name="Rambo T."/>
            <person name="Currie J."/>
            <person name="Collura K."/>
            <person name="Luo M."/>
            <person name="Yang T."/>
            <person name="Ammiraju J.S.S."/>
            <person name="Engler F."/>
            <person name="Soderlund C."/>
            <person name="Wing R.A."/>
            <person name="Palmer L.E."/>
            <person name="de la Bastide M."/>
            <person name="Spiegel L."/>
            <person name="Nascimento L."/>
            <person name="Zutavern T."/>
            <person name="O'Shaughnessy A."/>
            <person name="Dike S."/>
            <person name="Dedhia N."/>
            <person name="Preston R."/>
            <person name="Balija V."/>
            <person name="McCombie W.R."/>
            <person name="Chow T."/>
            <person name="Chen H."/>
            <person name="Chung M."/>
            <person name="Chen C."/>
            <person name="Shaw J."/>
            <person name="Wu H."/>
            <person name="Hsiao K."/>
            <person name="Chao Y."/>
            <person name="Chu M."/>
            <person name="Cheng C."/>
            <person name="Hour A."/>
            <person name="Lee P."/>
            <person name="Lin S."/>
            <person name="Lin Y."/>
            <person name="Liou J."/>
            <person name="Liu S."/>
            <person name="Hsing Y."/>
            <person name="Raghuvanshi S."/>
            <person name="Mohanty A."/>
            <person name="Bharti A.K."/>
            <person name="Gaur A."/>
            <person name="Gupta V."/>
            <person name="Kumar D."/>
            <person name="Ravi V."/>
            <person name="Vij S."/>
            <person name="Kapur A."/>
            <person name="Khurana P."/>
            <person name="Khurana P."/>
            <person name="Khurana J.P."/>
            <person name="Tyagi A.K."/>
            <person name="Gaikwad K."/>
            <person name="Singh A."/>
            <person name="Dalal V."/>
            <person name="Srivastava S."/>
            <person name="Dixit A."/>
            <person name="Pal A.K."/>
            <person name="Ghazi I.A."/>
            <person name="Yadav M."/>
            <person name="Pandit A."/>
            <person name="Bhargava A."/>
            <person name="Sureshbabu K."/>
            <person name="Batra K."/>
            <person name="Sharma T.R."/>
            <person name="Mohapatra T."/>
            <person name="Singh N.K."/>
            <person name="Messing J."/>
            <person name="Nelson A.B."/>
            <person name="Fuks G."/>
            <person name="Kavchok S."/>
            <person name="Keizer G."/>
            <person name="Linton E."/>
            <person name="Llaca V."/>
            <person name="Song R."/>
            <person name="Tanyolac B."/>
            <person name="Young S."/>
            <person name="Ho-Il K."/>
            <person name="Hahn J.H."/>
            <person name="Sangsakoo G."/>
            <person name="Vanavichit A."/>
            <person name="de Mattos Luiz.A.T."/>
            <person name="Zimmer P.D."/>
            <person name="Malone G."/>
            <person name="Dellagostin O."/>
            <person name="de Oliveira A.C."/>
            <person name="Bevan M."/>
            <person name="Bancroft I."/>
            <person name="Minx P."/>
            <person name="Cordum H."/>
            <person name="Wilson R."/>
            <person name="Cheng Z."/>
            <person name="Jin W."/>
            <person name="Jiang J."/>
            <person name="Leong S.A."/>
            <person name="Iwama H."/>
            <person name="Gojobori T."/>
            <person name="Itoh T."/>
            <person name="Niimura Y."/>
            <person name="Fujii Y."/>
            <person name="Habara T."/>
            <person name="Sakai H."/>
            <person name="Sato Y."/>
            <person name="Wilson G."/>
            <person name="Kumar K."/>
            <person name="McCouch S."/>
            <person name="Juretic N."/>
            <person name="Hoen D."/>
            <person name="Wright S."/>
            <person name="Bruskiewich R."/>
            <person name="Bureau T."/>
            <person name="Miyao A."/>
            <person name="Hirochika H."/>
            <person name="Nishikawa T."/>
            <person name="Kadowaki K."/>
            <person name="Sugiura M."/>
            <person name="Burr B."/>
            <person name="Sasaki T."/>
        </authorList>
    </citation>
    <scope>NUCLEOTIDE SEQUENCE [LARGE SCALE GENOMIC DNA]</scope>
    <source>
        <strain evidence="5">cv. Nipponbare</strain>
    </source>
</reference>
<gene>
    <name evidence="3" type="ORF">OSJNBb0017F17.5</name>
</gene>
<dbReference type="EMBL" id="AC097368">
    <property type="protein sequence ID" value="AAO38449.1"/>
    <property type="molecule type" value="Genomic_DNA"/>
</dbReference>
<dbReference type="EMBL" id="AC093017">
    <property type="protein sequence ID" value="AAX95636.1"/>
    <property type="molecule type" value="Genomic_DNA"/>
</dbReference>
<evidence type="ECO:0000313" key="4">
    <source>
        <dbReference type="EMBL" id="AAX95636.1"/>
    </source>
</evidence>
<proteinExistence type="predicted"/>
<dbReference type="Proteomes" id="UP000000763">
    <property type="component" value="Chromosome 3"/>
</dbReference>
<feature type="compositionally biased region" description="Basic and acidic residues" evidence="1">
    <location>
        <begin position="194"/>
        <end position="206"/>
    </location>
</feature>
<feature type="signal peptide" evidence="2">
    <location>
        <begin position="1"/>
        <end position="34"/>
    </location>
</feature>
<feature type="chain" id="PRO_5038288325" evidence="2">
    <location>
        <begin position="35"/>
        <end position="309"/>
    </location>
</feature>
<dbReference type="AlphaFoldDB" id="Q53RA8"/>
<evidence type="ECO:0000313" key="5">
    <source>
        <dbReference type="Proteomes" id="UP000000763"/>
    </source>
</evidence>
<evidence type="ECO:0000313" key="3">
    <source>
        <dbReference type="EMBL" id="AAO38449.1"/>
    </source>
</evidence>
<sequence>MAASEFRSGRRAVALVVVICAVLLLSSAVERAAAQVPCSKCDHACKKSCKGYGRDSSCSLPCGDPSNKAGCESCLDAYYLKCLNYCGQSCRSLEARARLDKARELRERLGLGSFGARAELESSLERAKLEQLQFSSFLTALRPGRLQDVLGAEGHYGLAIEDELSLGRDVGSVECLGKIPRSMEVKHELPMKEDGYGARSGSDPHRRAPPPLSSMTLRFSPASSFEARGRSSKREWLLQVSERRGVGLGLGEAGAGEVRPGISCGFGCRRPRIGGRVDSGGERVRRIWRCCGSTVEGDSNDDGVAAQWP</sequence>
<keyword evidence="2" id="KW-0732">Signal</keyword>